<evidence type="ECO:0000313" key="2">
    <source>
        <dbReference type="EMBL" id="MBK8571747.1"/>
    </source>
</evidence>
<organism evidence="2 3">
    <name type="scientific">Candidatus Geothrix odensensis</name>
    <dbReference type="NCBI Taxonomy" id="2954440"/>
    <lineage>
        <taxon>Bacteria</taxon>
        <taxon>Pseudomonadati</taxon>
        <taxon>Acidobacteriota</taxon>
        <taxon>Holophagae</taxon>
        <taxon>Holophagales</taxon>
        <taxon>Holophagaceae</taxon>
        <taxon>Geothrix</taxon>
    </lineage>
</organism>
<name>A0A936K6V1_9BACT</name>
<sequence>MPSTLLIQFFITVALSVAGVLGLAFLFVTLSPWLQRCAKALLRNFASNVRH</sequence>
<dbReference type="EMBL" id="JADKCH010000002">
    <property type="protein sequence ID" value="MBK8571747.1"/>
    <property type="molecule type" value="Genomic_DNA"/>
</dbReference>
<accession>A0A936K6V1</accession>
<gene>
    <name evidence="2" type="ORF">IPN91_03690</name>
</gene>
<keyword evidence="1" id="KW-0812">Transmembrane</keyword>
<proteinExistence type="predicted"/>
<keyword evidence="1" id="KW-1133">Transmembrane helix</keyword>
<reference evidence="2 3" key="1">
    <citation type="submission" date="2020-10" db="EMBL/GenBank/DDBJ databases">
        <title>Connecting structure to function with the recovery of over 1000 high-quality activated sludge metagenome-assembled genomes encoding full-length rRNA genes using long-read sequencing.</title>
        <authorList>
            <person name="Singleton C.M."/>
            <person name="Petriglieri F."/>
            <person name="Kristensen J.M."/>
            <person name="Kirkegaard R.H."/>
            <person name="Michaelsen T.Y."/>
            <person name="Andersen M.H."/>
            <person name="Karst S.M."/>
            <person name="Dueholm M.S."/>
            <person name="Nielsen P.H."/>
            <person name="Albertsen M."/>
        </authorList>
    </citation>
    <scope>NUCLEOTIDE SEQUENCE [LARGE SCALE GENOMIC DNA]</scope>
    <source>
        <strain evidence="2">OdNE_18-Q3-R46-58_MAXAC.008</strain>
    </source>
</reference>
<dbReference type="Proteomes" id="UP000709959">
    <property type="component" value="Unassembled WGS sequence"/>
</dbReference>
<dbReference type="AlphaFoldDB" id="A0A936K6V1"/>
<protein>
    <submittedName>
        <fullName evidence="2">Uncharacterized protein</fullName>
    </submittedName>
</protein>
<comment type="caution">
    <text evidence="2">The sequence shown here is derived from an EMBL/GenBank/DDBJ whole genome shotgun (WGS) entry which is preliminary data.</text>
</comment>
<evidence type="ECO:0000256" key="1">
    <source>
        <dbReference type="SAM" id="Phobius"/>
    </source>
</evidence>
<keyword evidence="1" id="KW-0472">Membrane</keyword>
<feature type="transmembrane region" description="Helical" evidence="1">
    <location>
        <begin position="6"/>
        <end position="34"/>
    </location>
</feature>
<evidence type="ECO:0000313" key="3">
    <source>
        <dbReference type="Proteomes" id="UP000709959"/>
    </source>
</evidence>